<keyword evidence="3" id="KW-0238">DNA-binding</keyword>
<dbReference type="Proteomes" id="UP001501414">
    <property type="component" value="Unassembled WGS sequence"/>
</dbReference>
<dbReference type="InterPro" id="IPR000792">
    <property type="entry name" value="Tscrpt_reg_LuxR_C"/>
</dbReference>
<evidence type="ECO:0000256" key="5">
    <source>
        <dbReference type="PROSITE-ProRule" id="PRU00169"/>
    </source>
</evidence>
<dbReference type="PANTHER" id="PTHR43214:SF24">
    <property type="entry name" value="TRANSCRIPTIONAL REGULATORY PROTEIN NARL-RELATED"/>
    <property type="match status" value="1"/>
</dbReference>
<dbReference type="InterPro" id="IPR011006">
    <property type="entry name" value="CheY-like_superfamily"/>
</dbReference>
<organism evidence="8 9">
    <name type="scientific">Pseudonocardia kongjuensis</name>
    <dbReference type="NCBI Taxonomy" id="102227"/>
    <lineage>
        <taxon>Bacteria</taxon>
        <taxon>Bacillati</taxon>
        <taxon>Actinomycetota</taxon>
        <taxon>Actinomycetes</taxon>
        <taxon>Pseudonocardiales</taxon>
        <taxon>Pseudonocardiaceae</taxon>
        <taxon>Pseudonocardia</taxon>
    </lineage>
</organism>
<name>A0ABP4IHP0_9PSEU</name>
<sequence>MTGPRVVLVDDHPVVREGMRSVLTAAGIRVVGEAGDAAGALARTRDLRPDVVLMDLRLPGRSGLEATAEIVAAALSRVLVVTTFDTDGDVLAAVEAGASGYLLKDTPTEQLVAAVRAAATGATVLLPDAAARLARAVRAPRPPELTRRERDVLGGVSRGLSNPEIARDLGIGEATVKSHLIRVFEKLQVDDRTAAVVVALRRGVLRLPAP</sequence>
<dbReference type="SMART" id="SM00421">
    <property type="entry name" value="HTH_LUXR"/>
    <property type="match status" value="1"/>
</dbReference>
<evidence type="ECO:0000256" key="1">
    <source>
        <dbReference type="ARBA" id="ARBA00022553"/>
    </source>
</evidence>
<dbReference type="InterPro" id="IPR001789">
    <property type="entry name" value="Sig_transdc_resp-reg_receiver"/>
</dbReference>
<dbReference type="CDD" id="cd06170">
    <property type="entry name" value="LuxR_C_like"/>
    <property type="match status" value="1"/>
</dbReference>
<dbReference type="PRINTS" id="PR00038">
    <property type="entry name" value="HTHLUXR"/>
</dbReference>
<dbReference type="PANTHER" id="PTHR43214">
    <property type="entry name" value="TWO-COMPONENT RESPONSE REGULATOR"/>
    <property type="match status" value="1"/>
</dbReference>
<keyword evidence="9" id="KW-1185">Reference proteome</keyword>
<accession>A0ABP4IHP0</accession>
<dbReference type="SUPFAM" id="SSF52172">
    <property type="entry name" value="CheY-like"/>
    <property type="match status" value="1"/>
</dbReference>
<keyword evidence="2" id="KW-0805">Transcription regulation</keyword>
<evidence type="ECO:0000259" key="7">
    <source>
        <dbReference type="PROSITE" id="PS50110"/>
    </source>
</evidence>
<dbReference type="SUPFAM" id="SSF46894">
    <property type="entry name" value="C-terminal effector domain of the bipartite response regulators"/>
    <property type="match status" value="1"/>
</dbReference>
<dbReference type="PROSITE" id="PS50043">
    <property type="entry name" value="HTH_LUXR_2"/>
    <property type="match status" value="1"/>
</dbReference>
<feature type="domain" description="HTH luxR-type" evidence="6">
    <location>
        <begin position="138"/>
        <end position="203"/>
    </location>
</feature>
<protein>
    <submittedName>
        <fullName evidence="8">Response regulator transcription factor</fullName>
    </submittedName>
</protein>
<evidence type="ECO:0000256" key="2">
    <source>
        <dbReference type="ARBA" id="ARBA00023015"/>
    </source>
</evidence>
<dbReference type="InterPro" id="IPR039420">
    <property type="entry name" value="WalR-like"/>
</dbReference>
<evidence type="ECO:0000256" key="3">
    <source>
        <dbReference type="ARBA" id="ARBA00023125"/>
    </source>
</evidence>
<dbReference type="Pfam" id="PF00196">
    <property type="entry name" value="GerE"/>
    <property type="match status" value="1"/>
</dbReference>
<evidence type="ECO:0000259" key="6">
    <source>
        <dbReference type="PROSITE" id="PS50043"/>
    </source>
</evidence>
<dbReference type="RefSeq" id="WP_344021033.1">
    <property type="nucleotide sequence ID" value="NZ_BAAAJK010000007.1"/>
</dbReference>
<dbReference type="InterPro" id="IPR058245">
    <property type="entry name" value="NreC/VraR/RcsB-like_REC"/>
</dbReference>
<keyword evidence="1 5" id="KW-0597">Phosphoprotein</keyword>
<feature type="domain" description="Response regulatory" evidence="7">
    <location>
        <begin position="5"/>
        <end position="119"/>
    </location>
</feature>
<dbReference type="PROSITE" id="PS50110">
    <property type="entry name" value="RESPONSE_REGULATORY"/>
    <property type="match status" value="1"/>
</dbReference>
<dbReference type="InterPro" id="IPR016032">
    <property type="entry name" value="Sig_transdc_resp-reg_C-effctor"/>
</dbReference>
<evidence type="ECO:0000256" key="4">
    <source>
        <dbReference type="ARBA" id="ARBA00023163"/>
    </source>
</evidence>
<gene>
    <name evidence="8" type="ORF">GCM10009613_21480</name>
</gene>
<keyword evidence="4" id="KW-0804">Transcription</keyword>
<comment type="caution">
    <text evidence="8">The sequence shown here is derived from an EMBL/GenBank/DDBJ whole genome shotgun (WGS) entry which is preliminary data.</text>
</comment>
<dbReference type="Gene3D" id="3.40.50.2300">
    <property type="match status" value="1"/>
</dbReference>
<feature type="modified residue" description="4-aspartylphosphate" evidence="5">
    <location>
        <position position="55"/>
    </location>
</feature>
<dbReference type="Pfam" id="PF00072">
    <property type="entry name" value="Response_reg"/>
    <property type="match status" value="1"/>
</dbReference>
<dbReference type="CDD" id="cd17535">
    <property type="entry name" value="REC_NarL-like"/>
    <property type="match status" value="1"/>
</dbReference>
<evidence type="ECO:0000313" key="9">
    <source>
        <dbReference type="Proteomes" id="UP001501414"/>
    </source>
</evidence>
<dbReference type="EMBL" id="BAAAJK010000007">
    <property type="protein sequence ID" value="GAA1386852.1"/>
    <property type="molecule type" value="Genomic_DNA"/>
</dbReference>
<dbReference type="PROSITE" id="PS00622">
    <property type="entry name" value="HTH_LUXR_1"/>
    <property type="match status" value="1"/>
</dbReference>
<dbReference type="SMART" id="SM00448">
    <property type="entry name" value="REC"/>
    <property type="match status" value="1"/>
</dbReference>
<reference evidence="9" key="1">
    <citation type="journal article" date="2019" name="Int. J. Syst. Evol. Microbiol.">
        <title>The Global Catalogue of Microorganisms (GCM) 10K type strain sequencing project: providing services to taxonomists for standard genome sequencing and annotation.</title>
        <authorList>
            <consortium name="The Broad Institute Genomics Platform"/>
            <consortium name="The Broad Institute Genome Sequencing Center for Infectious Disease"/>
            <person name="Wu L."/>
            <person name="Ma J."/>
        </authorList>
    </citation>
    <scope>NUCLEOTIDE SEQUENCE [LARGE SCALE GENOMIC DNA]</scope>
    <source>
        <strain evidence="9">JCM 11896</strain>
    </source>
</reference>
<evidence type="ECO:0000313" key="8">
    <source>
        <dbReference type="EMBL" id="GAA1386852.1"/>
    </source>
</evidence>
<proteinExistence type="predicted"/>